<dbReference type="InParanoid" id="A0A6P6XR73"/>
<dbReference type="GO" id="GO:0005524">
    <property type="term" value="F:ATP binding"/>
    <property type="evidence" value="ECO:0007669"/>
    <property type="project" value="UniProtKB-KW"/>
</dbReference>
<name>A0A6P6XR73_DERPT</name>
<dbReference type="FunFam" id="2.60.40.1730:FF:000001">
    <property type="entry name" value="Leucyl-cystinyl aminopeptidase"/>
    <property type="match status" value="1"/>
</dbReference>
<dbReference type="Gene3D" id="3.40.50.300">
    <property type="entry name" value="P-loop containing nucleotide triphosphate hydrolases"/>
    <property type="match status" value="1"/>
</dbReference>
<dbReference type="Gene3D" id="1.25.50.20">
    <property type="match status" value="1"/>
</dbReference>
<evidence type="ECO:0000256" key="14">
    <source>
        <dbReference type="ARBA" id="ARBA00023049"/>
    </source>
</evidence>
<keyword evidence="14" id="KW-0482">Metalloprotease</keyword>
<evidence type="ECO:0000256" key="9">
    <source>
        <dbReference type="ARBA" id="ARBA00022801"/>
    </source>
</evidence>
<dbReference type="InterPro" id="IPR034016">
    <property type="entry name" value="M1_APN-typ"/>
</dbReference>
<sequence>MTNEQKNTSDEFILNYYDTNNQTFPWNNVRLPSFIQPKHYDLFMQPDIERLINKGNVSIRFKINEQTKFIIIHSKKLNITSITIKDLNNQTNHINIQKYSECIKLEQLYIEFDQYLLINNQYCLYLEFCRKIEDQLEGFYVSSYFNEKLQIKRHLLTTHFEPTLARTAFPCFDEPAMKASFQLSIVHDEQYKAYFNTEKIDEKRIIYNDDDDNGNGNGNRTITKILSKFEPTVPMSTYVIAFVVCDFSFVPGETINGIHTGALVPIGQEQNVMFALNATKHILAYFERFFKIPYPLKKLDLVAVPDFGAGAMENWGLITFRMTALLYNEQDSSSEVKEQVAIVVAHEIAHQWFGNLVTMNWWNDLWLNEGFASYVENLGVDFIHPEWRMLDQFVISTSQHALALDSLFSSHPINTTVINPADIEGIFDLISYKKGSCLIRMIVDFLGIENLQSGLENYLNRYKFQTTRTSQLWECFSQVSISLPINVSAIMDTWIFQQGYPVIMVEWNKNGTEIIVKQQRFISSLSPNEFEQQLNDNQSILMINQTWIVPLTIITSTNINQNQVYWLNSTQKRIHLNRKENSWFKLNRKQSGFYRVNYEPTIWQQLIQILYSSNDKNHILSPSDRAGLIDDALSLMRNGYLDVEIAMNLTKYLENGEQDYVPWETLLTHFGTFDAVMPQNPLLHRYILRLILPMIKQLDWNERPTDGMFEKKLRAILLRAAVYYGHKQSIDKALYYFRQWMLEKKAVPANIRDIVYSAGIEYGSDKEWNYCWQKYLNTMIASEKRLLLGILGSTLTKSKILIEYESRVRLKQIHDDPHQTAIIQRLLQLDEQLNDYQPSLSSSSILSESSPSNLIVSKLSSLFGGGGGGSSKKSKSESECSNQPVKNRGLYLHGNVGCGKTMLMDLFFDNCSVDPRKRRRVHFHSFMLDFHNRFHQHKQRRNESRNVLSSTMDGRKRASFDFDPIPIIAQDIVEESWFICLDEFQVTDIGDAMILKHFFKQLFAHGMVMIATSNRPPDELYKGGLQRSNFLPFIDLLKKHCDVYELASGIDYRRLVDSKKHQVYYINNKDTDKTINLMFKVLANNENDSIRPKTLTIKGRNVTLKRTCGGVLDSSFDELCDQPLGAIDYLTIAQYYHTVIIRDIPKLTMKLRGQARRFITMIDTFYDHHVRCMFTSDVPCDELFQVQRIEDVLANDDNRKLMDDLGMTSDDLNASIFSGEEEMFAFERALSRLYEMQTIDYWNANKNLAK</sequence>
<comment type="similarity">
    <text evidence="4">Belongs to the AFG1 ATPase family.</text>
</comment>
<reference evidence="24" key="1">
    <citation type="submission" date="2025-08" db="UniProtKB">
        <authorList>
            <consortium name="RefSeq"/>
        </authorList>
    </citation>
    <scope>IDENTIFICATION</scope>
    <source>
        <strain evidence="24">Airmid</strain>
    </source>
</reference>
<dbReference type="PANTHER" id="PTHR11533">
    <property type="entry name" value="PROTEASE M1 ZINC METALLOPROTEASE"/>
    <property type="match status" value="1"/>
</dbReference>
<dbReference type="OrthoDB" id="6750768at2759"/>
<dbReference type="InterPro" id="IPR027268">
    <property type="entry name" value="Peptidase_M4/M1_CTD_sf"/>
</dbReference>
<dbReference type="GO" id="GO:0043171">
    <property type="term" value="P:peptide catabolic process"/>
    <property type="evidence" value="ECO:0007669"/>
    <property type="project" value="TreeGrafter"/>
</dbReference>
<dbReference type="SUPFAM" id="SSF52540">
    <property type="entry name" value="P-loop containing nucleoside triphosphate hydrolases"/>
    <property type="match status" value="1"/>
</dbReference>
<evidence type="ECO:0000256" key="7">
    <source>
        <dbReference type="ARBA" id="ARBA00022723"/>
    </source>
</evidence>
<comment type="subcellular location">
    <subcellularLocation>
        <location evidence="2">Cell membrane</location>
        <topology evidence="2">Lipid-anchor</topology>
        <topology evidence="2">GPI-anchor</topology>
    </subcellularLocation>
    <subcellularLocation>
        <location evidence="1">Membrane</location>
        <topology evidence="1">Single-pass type II membrane protein</topology>
    </subcellularLocation>
</comment>
<dbReference type="KEGG" id="dpte:113789957"/>
<dbReference type="RefSeq" id="XP_027195361.1">
    <property type="nucleotide sequence ID" value="XM_027339560.1"/>
</dbReference>
<evidence type="ECO:0000256" key="10">
    <source>
        <dbReference type="ARBA" id="ARBA00022833"/>
    </source>
</evidence>
<dbReference type="Gene3D" id="2.60.40.1910">
    <property type="match status" value="1"/>
</dbReference>
<evidence type="ECO:0000256" key="5">
    <source>
        <dbReference type="ARBA" id="ARBA00022670"/>
    </source>
</evidence>
<dbReference type="PRINTS" id="PR00756">
    <property type="entry name" value="ALADIPTASE"/>
</dbReference>
<keyword evidence="6" id="KW-0812">Transmembrane</keyword>
<dbReference type="Gene3D" id="1.10.390.10">
    <property type="entry name" value="Neutral Protease Domain 2"/>
    <property type="match status" value="1"/>
</dbReference>
<evidence type="ECO:0000256" key="19">
    <source>
        <dbReference type="PIRSR" id="PIRSR634016-4"/>
    </source>
</evidence>
<dbReference type="FunFam" id="1.10.390.10:FF:000016">
    <property type="entry name" value="Glutamyl aminopeptidase"/>
    <property type="match status" value="1"/>
</dbReference>
<evidence type="ECO:0000313" key="23">
    <source>
        <dbReference type="Proteomes" id="UP000515146"/>
    </source>
</evidence>
<dbReference type="InterPro" id="IPR042097">
    <property type="entry name" value="Aminopeptidase_N-like_N_sf"/>
</dbReference>
<keyword evidence="9" id="KW-0378">Hydrolase</keyword>
<gene>
    <name evidence="24" type="primary">LOC113789957</name>
</gene>
<evidence type="ECO:0000256" key="2">
    <source>
        <dbReference type="ARBA" id="ARBA00004609"/>
    </source>
</evidence>
<dbReference type="GO" id="GO:0070006">
    <property type="term" value="F:metalloaminopeptidase activity"/>
    <property type="evidence" value="ECO:0007669"/>
    <property type="project" value="TreeGrafter"/>
</dbReference>
<dbReference type="InterPro" id="IPR005654">
    <property type="entry name" value="ATPase_AFG1-like"/>
</dbReference>
<keyword evidence="7 18" id="KW-0479">Metal-binding</keyword>
<dbReference type="SUPFAM" id="SSF63737">
    <property type="entry name" value="Leukotriene A4 hydrolase N-terminal domain"/>
    <property type="match status" value="1"/>
</dbReference>
<dbReference type="Gene3D" id="2.60.40.1730">
    <property type="entry name" value="tricorn interacting facor f3 domain"/>
    <property type="match status" value="1"/>
</dbReference>
<dbReference type="GO" id="GO:0008270">
    <property type="term" value="F:zinc ion binding"/>
    <property type="evidence" value="ECO:0007669"/>
    <property type="project" value="InterPro"/>
</dbReference>
<feature type="binding site" evidence="18">
    <location>
        <position position="369"/>
    </location>
    <ligand>
        <name>Zn(2+)</name>
        <dbReference type="ChEBI" id="CHEBI:29105"/>
        <note>catalytic</note>
    </ligand>
</feature>
<feature type="domain" description="Aminopeptidase N-like N-terminal" evidence="22">
    <location>
        <begin position="36"/>
        <end position="239"/>
    </location>
</feature>
<dbReference type="InterPro" id="IPR014782">
    <property type="entry name" value="Peptidase_M1_dom"/>
</dbReference>
<dbReference type="Pfam" id="PF03969">
    <property type="entry name" value="AFG1_ATPase"/>
    <property type="match status" value="1"/>
</dbReference>
<evidence type="ECO:0000259" key="22">
    <source>
        <dbReference type="Pfam" id="PF17900"/>
    </source>
</evidence>
<dbReference type="AlphaFoldDB" id="A0A6P6XR73"/>
<proteinExistence type="inferred from homology"/>
<keyword evidence="13" id="KW-1133">Transmembrane helix</keyword>
<accession>A0A6P6XR73</accession>
<protein>
    <submittedName>
        <fullName evidence="24">Glutamyl aminopeptidase-like</fullName>
    </submittedName>
</protein>
<evidence type="ECO:0000256" key="12">
    <source>
        <dbReference type="ARBA" id="ARBA00022968"/>
    </source>
</evidence>
<organism evidence="23 24">
    <name type="scientific">Dermatophagoides pteronyssinus</name>
    <name type="common">European house dust mite</name>
    <dbReference type="NCBI Taxonomy" id="6956"/>
    <lineage>
        <taxon>Eukaryota</taxon>
        <taxon>Metazoa</taxon>
        <taxon>Ecdysozoa</taxon>
        <taxon>Arthropoda</taxon>
        <taxon>Chelicerata</taxon>
        <taxon>Arachnida</taxon>
        <taxon>Acari</taxon>
        <taxon>Acariformes</taxon>
        <taxon>Sarcoptiformes</taxon>
        <taxon>Astigmata</taxon>
        <taxon>Psoroptidia</taxon>
        <taxon>Analgoidea</taxon>
        <taxon>Pyroglyphidae</taxon>
        <taxon>Dermatophagoidinae</taxon>
        <taxon>Dermatophagoides</taxon>
    </lineage>
</organism>
<dbReference type="GO" id="GO:0005737">
    <property type="term" value="C:cytoplasm"/>
    <property type="evidence" value="ECO:0007669"/>
    <property type="project" value="TreeGrafter"/>
</dbReference>
<dbReference type="SUPFAM" id="SSF55486">
    <property type="entry name" value="Metalloproteases ('zincins'), catalytic domain"/>
    <property type="match status" value="1"/>
</dbReference>
<evidence type="ECO:0000256" key="18">
    <source>
        <dbReference type="PIRSR" id="PIRSR634016-3"/>
    </source>
</evidence>
<evidence type="ECO:0000313" key="24">
    <source>
        <dbReference type="RefSeq" id="XP_027195361.1"/>
    </source>
</evidence>
<dbReference type="GO" id="GO:0042277">
    <property type="term" value="F:peptide binding"/>
    <property type="evidence" value="ECO:0007669"/>
    <property type="project" value="TreeGrafter"/>
</dbReference>
<keyword evidence="8" id="KW-0547">Nucleotide-binding</keyword>
<dbReference type="GO" id="GO:0005615">
    <property type="term" value="C:extracellular space"/>
    <property type="evidence" value="ECO:0007669"/>
    <property type="project" value="TreeGrafter"/>
</dbReference>
<evidence type="ECO:0000259" key="21">
    <source>
        <dbReference type="Pfam" id="PF11838"/>
    </source>
</evidence>
<dbReference type="Pfam" id="PF17900">
    <property type="entry name" value="Peptidase_M1_N"/>
    <property type="match status" value="1"/>
</dbReference>
<feature type="binding site" evidence="18">
    <location>
        <position position="346"/>
    </location>
    <ligand>
        <name>Zn(2+)</name>
        <dbReference type="ChEBI" id="CHEBI:29105"/>
        <note>catalytic</note>
    </ligand>
</feature>
<keyword evidence="10 18" id="KW-0862">Zinc</keyword>
<evidence type="ECO:0000256" key="16">
    <source>
        <dbReference type="ARBA" id="ARBA00023180"/>
    </source>
</evidence>
<keyword evidence="23" id="KW-1185">Reference proteome</keyword>
<evidence type="ECO:0000256" key="4">
    <source>
        <dbReference type="ARBA" id="ARBA00010322"/>
    </source>
</evidence>
<comment type="cofactor">
    <cofactor evidence="18">
        <name>Zn(2+)</name>
        <dbReference type="ChEBI" id="CHEBI:29105"/>
    </cofactor>
    <text evidence="18">Binds 1 zinc ion per subunit.</text>
</comment>
<evidence type="ECO:0000256" key="8">
    <source>
        <dbReference type="ARBA" id="ARBA00022741"/>
    </source>
</evidence>
<dbReference type="GO" id="GO:0006508">
    <property type="term" value="P:proteolysis"/>
    <property type="evidence" value="ECO:0007669"/>
    <property type="project" value="UniProtKB-KW"/>
</dbReference>
<evidence type="ECO:0000256" key="15">
    <source>
        <dbReference type="ARBA" id="ARBA00023136"/>
    </source>
</evidence>
<keyword evidence="11" id="KW-0067">ATP-binding</keyword>
<evidence type="ECO:0000256" key="6">
    <source>
        <dbReference type="ARBA" id="ARBA00022692"/>
    </source>
</evidence>
<comment type="similarity">
    <text evidence="3">Belongs to the peptidase M1 family.</text>
</comment>
<dbReference type="GO" id="GO:0005886">
    <property type="term" value="C:plasma membrane"/>
    <property type="evidence" value="ECO:0007669"/>
    <property type="project" value="UniProtKB-SubCell"/>
</dbReference>
<dbReference type="InterPro" id="IPR045357">
    <property type="entry name" value="Aminopeptidase_N-like_N"/>
</dbReference>
<evidence type="ECO:0000256" key="17">
    <source>
        <dbReference type="PIRSR" id="PIRSR634016-1"/>
    </source>
</evidence>
<feature type="active site" description="Proton acceptor" evidence="17">
    <location>
        <position position="347"/>
    </location>
</feature>
<dbReference type="OMA" id="NTMIASE"/>
<dbReference type="FunFam" id="2.60.40.1910:FF:000006">
    <property type="entry name" value="Aminopeptidase"/>
    <property type="match status" value="1"/>
</dbReference>
<keyword evidence="12" id="KW-0735">Signal-anchor</keyword>
<keyword evidence="15" id="KW-0472">Membrane</keyword>
<dbReference type="PANTHER" id="PTHR11533:SF299">
    <property type="entry name" value="AMINOPEPTIDASE"/>
    <property type="match status" value="1"/>
</dbReference>
<dbReference type="CDD" id="cd09601">
    <property type="entry name" value="M1_APN-Q_like"/>
    <property type="match status" value="1"/>
</dbReference>
<dbReference type="FunCoup" id="A0A6P6XR73">
    <property type="interactions" value="481"/>
</dbReference>
<evidence type="ECO:0000256" key="13">
    <source>
        <dbReference type="ARBA" id="ARBA00022989"/>
    </source>
</evidence>
<dbReference type="Proteomes" id="UP000515146">
    <property type="component" value="Unplaced"/>
</dbReference>
<dbReference type="NCBIfam" id="NF040713">
    <property type="entry name" value="ZapE"/>
    <property type="match status" value="1"/>
</dbReference>
<keyword evidence="16" id="KW-0325">Glycoprotein</keyword>
<dbReference type="Pfam" id="PF01433">
    <property type="entry name" value="Peptidase_M1"/>
    <property type="match status" value="1"/>
</dbReference>
<evidence type="ECO:0000256" key="3">
    <source>
        <dbReference type="ARBA" id="ARBA00010136"/>
    </source>
</evidence>
<evidence type="ECO:0000256" key="1">
    <source>
        <dbReference type="ARBA" id="ARBA00004606"/>
    </source>
</evidence>
<dbReference type="InterPro" id="IPR050344">
    <property type="entry name" value="Peptidase_M1_aminopeptidases"/>
</dbReference>
<feature type="binding site" evidence="18">
    <location>
        <position position="350"/>
    </location>
    <ligand>
        <name>Zn(2+)</name>
        <dbReference type="ChEBI" id="CHEBI:29105"/>
        <note>catalytic</note>
    </ligand>
</feature>
<keyword evidence="5" id="KW-0645">Protease</keyword>
<dbReference type="InterPro" id="IPR024571">
    <property type="entry name" value="ERAP1-like_C_dom"/>
</dbReference>
<dbReference type="GO" id="GO:0016887">
    <property type="term" value="F:ATP hydrolysis activity"/>
    <property type="evidence" value="ECO:0007669"/>
    <property type="project" value="InterPro"/>
</dbReference>
<dbReference type="InterPro" id="IPR027417">
    <property type="entry name" value="P-loop_NTPase"/>
</dbReference>
<evidence type="ECO:0000259" key="20">
    <source>
        <dbReference type="Pfam" id="PF01433"/>
    </source>
</evidence>
<evidence type="ECO:0000256" key="11">
    <source>
        <dbReference type="ARBA" id="ARBA00022840"/>
    </source>
</evidence>
<feature type="domain" description="ERAP1-like C-terminal" evidence="21">
    <location>
        <begin position="583"/>
        <end position="797"/>
    </location>
</feature>
<dbReference type="Pfam" id="PF11838">
    <property type="entry name" value="ERAP1_C"/>
    <property type="match status" value="1"/>
</dbReference>
<dbReference type="InterPro" id="IPR001930">
    <property type="entry name" value="Peptidase_M1"/>
</dbReference>
<feature type="domain" description="Peptidase M1 membrane alanine aminopeptidase" evidence="20">
    <location>
        <begin position="274"/>
        <end position="494"/>
    </location>
</feature>
<feature type="site" description="Transition state stabilizer" evidence="19">
    <location>
        <position position="432"/>
    </location>
</feature>